<dbReference type="SUPFAM" id="SSF52540">
    <property type="entry name" value="P-loop containing nucleoside triphosphate hydrolases"/>
    <property type="match status" value="1"/>
</dbReference>
<sequence>MSSEMAISVEGLSKHYHLYEKPFQRLLQMFTGRRKQYFNTRRVLSDISFQIKKGETVGIIGRNGSGKSTLLQLICGLLNPSGGSIKTHGRIAALLELGAGFNPEFTGRENIYLNGIMLGLSIEEIDEKYTATEAFAEIDYIEQPVKTYSSGMYVRLALAIQANIDRCLGDQRCQVIGARLYDTHRNPKEICTPIHFDTTFSIDRVP</sequence>
<dbReference type="PANTHER" id="PTHR46743:SF2">
    <property type="entry name" value="TEICHOIC ACIDS EXPORT ATP-BINDING PROTEIN TAGH"/>
    <property type="match status" value="1"/>
</dbReference>
<comment type="caution">
    <text evidence="6">The sequence shown here is derived from an EMBL/GenBank/DDBJ whole genome shotgun (WGS) entry which is preliminary data.</text>
</comment>
<dbReference type="Pfam" id="PF00005">
    <property type="entry name" value="ABC_tran"/>
    <property type="match status" value="1"/>
</dbReference>
<evidence type="ECO:0000313" key="7">
    <source>
        <dbReference type="Proteomes" id="UP000582981"/>
    </source>
</evidence>
<keyword evidence="2" id="KW-0813">Transport</keyword>
<protein>
    <submittedName>
        <fullName evidence="6">ABC transporter ATP-binding protein</fullName>
    </submittedName>
</protein>
<evidence type="ECO:0000256" key="4">
    <source>
        <dbReference type="ARBA" id="ARBA00022840"/>
    </source>
</evidence>
<evidence type="ECO:0000313" key="6">
    <source>
        <dbReference type="EMBL" id="NWB51189.1"/>
    </source>
</evidence>
<dbReference type="GO" id="GO:0016887">
    <property type="term" value="F:ATP hydrolysis activity"/>
    <property type="evidence" value="ECO:0007669"/>
    <property type="project" value="InterPro"/>
</dbReference>
<feature type="domain" description="AAA+ ATPase" evidence="5">
    <location>
        <begin position="53"/>
        <end position="206"/>
    </location>
</feature>
<dbReference type="InterPro" id="IPR003593">
    <property type="entry name" value="AAA+_ATPase"/>
</dbReference>
<keyword evidence="3" id="KW-0547">Nucleotide-binding</keyword>
<dbReference type="Proteomes" id="UP000582981">
    <property type="component" value="Unassembled WGS sequence"/>
</dbReference>
<comment type="similarity">
    <text evidence="1">Belongs to the ABC transporter superfamily.</text>
</comment>
<evidence type="ECO:0000256" key="1">
    <source>
        <dbReference type="ARBA" id="ARBA00005417"/>
    </source>
</evidence>
<gene>
    <name evidence="6" type="ORF">HX829_32430</name>
</gene>
<dbReference type="SMART" id="SM00382">
    <property type="entry name" value="AAA"/>
    <property type="match status" value="1"/>
</dbReference>
<evidence type="ECO:0000259" key="5">
    <source>
        <dbReference type="SMART" id="SM00382"/>
    </source>
</evidence>
<dbReference type="AlphaFoldDB" id="A0A7Y7WMX3"/>
<name>A0A7Y7WMX3_9PSED</name>
<dbReference type="CDD" id="cd03220">
    <property type="entry name" value="ABC_KpsT_Wzt"/>
    <property type="match status" value="1"/>
</dbReference>
<dbReference type="InterPro" id="IPR015860">
    <property type="entry name" value="ABC_transpr_TagH-like"/>
</dbReference>
<evidence type="ECO:0000256" key="3">
    <source>
        <dbReference type="ARBA" id="ARBA00022741"/>
    </source>
</evidence>
<accession>A0A7Y7WMX3</accession>
<dbReference type="InterPro" id="IPR050683">
    <property type="entry name" value="Bact_Polysacc_Export_ATP-bd"/>
</dbReference>
<dbReference type="InterPro" id="IPR027417">
    <property type="entry name" value="P-loop_NTPase"/>
</dbReference>
<proteinExistence type="inferred from homology"/>
<dbReference type="Gene3D" id="3.40.50.300">
    <property type="entry name" value="P-loop containing nucleotide triphosphate hydrolases"/>
    <property type="match status" value="1"/>
</dbReference>
<reference evidence="6 7" key="1">
    <citation type="submission" date="2020-04" db="EMBL/GenBank/DDBJ databases">
        <title>Molecular characterization of pseudomonads from Agaricus bisporus reveal novel blotch 2 pathogens in Western Europe.</title>
        <authorList>
            <person name="Taparia T."/>
            <person name="Krijger M."/>
            <person name="Haynes E."/>
            <person name="Elpinstone J.G."/>
            <person name="Noble R."/>
            <person name="Van Der Wolf J."/>
        </authorList>
    </citation>
    <scope>NUCLEOTIDE SEQUENCE [LARGE SCALE GENOMIC DNA]</scope>
    <source>
        <strain evidence="6 7">F1001</strain>
    </source>
</reference>
<evidence type="ECO:0000256" key="2">
    <source>
        <dbReference type="ARBA" id="ARBA00022448"/>
    </source>
</evidence>
<dbReference type="EMBL" id="JACAPU010000056">
    <property type="protein sequence ID" value="NWB51189.1"/>
    <property type="molecule type" value="Genomic_DNA"/>
</dbReference>
<keyword evidence="4 6" id="KW-0067">ATP-binding</keyword>
<dbReference type="GO" id="GO:0005524">
    <property type="term" value="F:ATP binding"/>
    <property type="evidence" value="ECO:0007669"/>
    <property type="project" value="UniProtKB-KW"/>
</dbReference>
<dbReference type="PANTHER" id="PTHR46743">
    <property type="entry name" value="TEICHOIC ACIDS EXPORT ATP-BINDING PROTEIN TAGH"/>
    <property type="match status" value="1"/>
</dbReference>
<dbReference type="GO" id="GO:0140359">
    <property type="term" value="F:ABC-type transporter activity"/>
    <property type="evidence" value="ECO:0007669"/>
    <property type="project" value="InterPro"/>
</dbReference>
<dbReference type="InterPro" id="IPR003439">
    <property type="entry name" value="ABC_transporter-like_ATP-bd"/>
</dbReference>
<dbReference type="GO" id="GO:0016020">
    <property type="term" value="C:membrane"/>
    <property type="evidence" value="ECO:0007669"/>
    <property type="project" value="InterPro"/>
</dbReference>
<organism evidence="6 7">
    <name type="scientific">Pseudomonas gingeri</name>
    <dbReference type="NCBI Taxonomy" id="117681"/>
    <lineage>
        <taxon>Bacteria</taxon>
        <taxon>Pseudomonadati</taxon>
        <taxon>Pseudomonadota</taxon>
        <taxon>Gammaproteobacteria</taxon>
        <taxon>Pseudomonadales</taxon>
        <taxon>Pseudomonadaceae</taxon>
        <taxon>Pseudomonas</taxon>
    </lineage>
</organism>